<reference evidence="3 4" key="1">
    <citation type="submission" date="2020-10" db="EMBL/GenBank/DDBJ databases">
        <title>Pygocentrus nattereri (red-bellied piranha) genome, fPygNat1, primary haplotype.</title>
        <authorList>
            <person name="Myers G."/>
            <person name="Meyer A."/>
            <person name="Karagic N."/>
            <person name="Pippel M."/>
            <person name="Winkler S."/>
            <person name="Tracey A."/>
            <person name="Wood J."/>
            <person name="Formenti G."/>
            <person name="Howe K."/>
            <person name="Fedrigo O."/>
            <person name="Jarvis E.D."/>
        </authorList>
    </citation>
    <scope>NUCLEOTIDE SEQUENCE [LARGE SCALE GENOMIC DNA]</scope>
</reference>
<dbReference type="SUPFAM" id="SSF57756">
    <property type="entry name" value="Retrovirus zinc finger-like domains"/>
    <property type="match status" value="1"/>
</dbReference>
<dbReference type="PANTHER" id="PTHR15503:SF22">
    <property type="entry name" value="TRANSPOSON TY3-I GAG POLYPROTEIN"/>
    <property type="match status" value="1"/>
</dbReference>
<sequence>ANFEQNLKTLVRYLSEQQSQLTQLVASIKGLSSQLHTLNLAEPELDKATPMAPVSSSLVTFPVSKPNKFKGNPDKCRGFLLQCSLFFDNFPASTDQARISFIVSRLSEKALEWATASWDHIHRMTYLQFLKEFKAVFDHPYEGKLSGELLAKLRQGNRSVVEYSLEFRILAASSGWNEAALLVIFRQGLNPDLLNELACEDDDLSLDQLINLAIKLDHLLRHQTRVKLERKFKRVLSASKVAPENPEPTEPMQCDSSCLSPEERLRRMKNSLCLYCGEPGHWIRECTKRKSLEQGFICPSTSPISSSFFFFFIKKMEGYTRA</sequence>
<dbReference type="InterPro" id="IPR001878">
    <property type="entry name" value="Znf_CCHC"/>
</dbReference>
<protein>
    <recommendedName>
        <fullName evidence="2">CCHC-type domain-containing protein</fullName>
    </recommendedName>
</protein>
<dbReference type="AlphaFoldDB" id="A0A3B4D6I7"/>
<dbReference type="GeneTree" id="ENSGT00950000183173"/>
<keyword evidence="1" id="KW-0863">Zinc-finger</keyword>
<dbReference type="Gene3D" id="4.10.60.10">
    <property type="entry name" value="Zinc finger, CCHC-type"/>
    <property type="match status" value="1"/>
</dbReference>
<dbReference type="PROSITE" id="PS50158">
    <property type="entry name" value="ZF_CCHC"/>
    <property type="match status" value="1"/>
</dbReference>
<dbReference type="PANTHER" id="PTHR15503">
    <property type="entry name" value="LDOC1 RELATED"/>
    <property type="match status" value="1"/>
</dbReference>
<dbReference type="InterPro" id="IPR005162">
    <property type="entry name" value="Retrotrans_gag_dom"/>
</dbReference>
<dbReference type="GO" id="GO:0008270">
    <property type="term" value="F:zinc ion binding"/>
    <property type="evidence" value="ECO:0007669"/>
    <property type="project" value="UniProtKB-KW"/>
</dbReference>
<accession>A0A3B4D6I7</accession>
<evidence type="ECO:0000313" key="3">
    <source>
        <dbReference type="Ensembl" id="ENSPNAP00000019972.2"/>
    </source>
</evidence>
<evidence type="ECO:0000313" key="4">
    <source>
        <dbReference type="Proteomes" id="UP001501920"/>
    </source>
</evidence>
<dbReference type="InterPro" id="IPR032567">
    <property type="entry name" value="RTL1-rel"/>
</dbReference>
<proteinExistence type="predicted"/>
<keyword evidence="1" id="KW-0862">Zinc</keyword>
<dbReference type="Ensembl" id="ENSPNAT00000030150.2">
    <property type="protein sequence ID" value="ENSPNAP00000019972.2"/>
    <property type="gene ID" value="ENSPNAG00000026690.2"/>
</dbReference>
<dbReference type="Pfam" id="PF00098">
    <property type="entry name" value="zf-CCHC"/>
    <property type="match status" value="1"/>
</dbReference>
<dbReference type="OMA" id="GHFIAHC"/>
<reference evidence="3" key="2">
    <citation type="submission" date="2025-08" db="UniProtKB">
        <authorList>
            <consortium name="Ensembl"/>
        </authorList>
    </citation>
    <scope>IDENTIFICATION</scope>
</reference>
<evidence type="ECO:0000259" key="2">
    <source>
        <dbReference type="PROSITE" id="PS50158"/>
    </source>
</evidence>
<reference evidence="3" key="3">
    <citation type="submission" date="2025-09" db="UniProtKB">
        <authorList>
            <consortium name="Ensembl"/>
        </authorList>
    </citation>
    <scope>IDENTIFICATION</scope>
</reference>
<name>A0A3B4D6I7_PYGNA</name>
<keyword evidence="1" id="KW-0479">Metal-binding</keyword>
<dbReference type="Pfam" id="PF03732">
    <property type="entry name" value="Retrotrans_gag"/>
    <property type="match status" value="1"/>
</dbReference>
<dbReference type="Proteomes" id="UP001501920">
    <property type="component" value="Chromosome 18"/>
</dbReference>
<dbReference type="GO" id="GO:0003676">
    <property type="term" value="F:nucleic acid binding"/>
    <property type="evidence" value="ECO:0007669"/>
    <property type="project" value="InterPro"/>
</dbReference>
<dbReference type="SMART" id="SM00343">
    <property type="entry name" value="ZnF_C2HC"/>
    <property type="match status" value="1"/>
</dbReference>
<keyword evidence="4" id="KW-1185">Reference proteome</keyword>
<evidence type="ECO:0000256" key="1">
    <source>
        <dbReference type="PROSITE-ProRule" id="PRU00047"/>
    </source>
</evidence>
<organism evidence="3 4">
    <name type="scientific">Pygocentrus nattereri</name>
    <name type="common">Red-bellied piranha</name>
    <dbReference type="NCBI Taxonomy" id="42514"/>
    <lineage>
        <taxon>Eukaryota</taxon>
        <taxon>Metazoa</taxon>
        <taxon>Chordata</taxon>
        <taxon>Craniata</taxon>
        <taxon>Vertebrata</taxon>
        <taxon>Euteleostomi</taxon>
        <taxon>Actinopterygii</taxon>
        <taxon>Neopterygii</taxon>
        <taxon>Teleostei</taxon>
        <taxon>Ostariophysi</taxon>
        <taxon>Characiformes</taxon>
        <taxon>Characoidei</taxon>
        <taxon>Pygocentrus</taxon>
    </lineage>
</organism>
<dbReference type="InterPro" id="IPR036875">
    <property type="entry name" value="Znf_CCHC_sf"/>
</dbReference>
<feature type="domain" description="CCHC-type" evidence="2">
    <location>
        <begin position="273"/>
        <end position="288"/>
    </location>
</feature>